<dbReference type="EMBL" id="JH430361">
    <property type="status" value="NOT_ANNOTATED_CDS"/>
    <property type="molecule type" value="Genomic_DNA"/>
</dbReference>
<keyword evidence="11 12" id="KW-0407">Ion channel</keyword>
<keyword evidence="8 12" id="KW-0406">Ion transport</keyword>
<dbReference type="InterPro" id="IPR001873">
    <property type="entry name" value="ENaC"/>
</dbReference>
<keyword evidence="5 12" id="KW-0812">Transmembrane</keyword>
<evidence type="ECO:0000313" key="14">
    <source>
        <dbReference type="EnsemblMetazoa" id="SMAR001196-PA"/>
    </source>
</evidence>
<sequence length="185" mass="21962">MLGEFRHRRNQHNQLKRVVRNVISNNSKFDFEMEEYQDLIDPNLSKKVRFVWALIVLFSFFVCCYQIVDRIQHYLAYPLAVDIGMDGLVSWTPPSLKICSAENEFLANFLRGKTWDFITCATPLFWIWGQNVNTSYDKVWQYEKNYSNTVEKVTFEKVPKVKELSNSDWLKWRPVNPDRSGSTYI</sequence>
<dbReference type="GO" id="GO:0005272">
    <property type="term" value="F:sodium channel activity"/>
    <property type="evidence" value="ECO:0007669"/>
    <property type="project" value="UniProtKB-KW"/>
</dbReference>
<evidence type="ECO:0000256" key="8">
    <source>
        <dbReference type="ARBA" id="ARBA00023065"/>
    </source>
</evidence>
<reference evidence="15" key="1">
    <citation type="submission" date="2011-05" db="EMBL/GenBank/DDBJ databases">
        <authorList>
            <person name="Richards S.R."/>
            <person name="Qu J."/>
            <person name="Jiang H."/>
            <person name="Jhangiani S.N."/>
            <person name="Agravi P."/>
            <person name="Goodspeed R."/>
            <person name="Gross S."/>
            <person name="Mandapat C."/>
            <person name="Jackson L."/>
            <person name="Mathew T."/>
            <person name="Pu L."/>
            <person name="Thornton R."/>
            <person name="Saada N."/>
            <person name="Wilczek-Boney K.B."/>
            <person name="Lee S."/>
            <person name="Kovar C."/>
            <person name="Wu Y."/>
            <person name="Scherer S.E."/>
            <person name="Worley K.C."/>
            <person name="Muzny D.M."/>
            <person name="Gibbs R."/>
        </authorList>
    </citation>
    <scope>NUCLEOTIDE SEQUENCE</scope>
    <source>
        <strain evidence="15">Brora</strain>
    </source>
</reference>
<organism evidence="14 15">
    <name type="scientific">Strigamia maritima</name>
    <name type="common">European centipede</name>
    <name type="synonym">Geophilus maritimus</name>
    <dbReference type="NCBI Taxonomy" id="126957"/>
    <lineage>
        <taxon>Eukaryota</taxon>
        <taxon>Metazoa</taxon>
        <taxon>Ecdysozoa</taxon>
        <taxon>Arthropoda</taxon>
        <taxon>Myriapoda</taxon>
        <taxon>Chilopoda</taxon>
        <taxon>Pleurostigmophora</taxon>
        <taxon>Geophilomorpha</taxon>
        <taxon>Linotaeniidae</taxon>
        <taxon>Strigamia</taxon>
    </lineage>
</organism>
<evidence type="ECO:0000256" key="1">
    <source>
        <dbReference type="ARBA" id="ARBA00004141"/>
    </source>
</evidence>
<dbReference type="Proteomes" id="UP000014500">
    <property type="component" value="Unassembled WGS sequence"/>
</dbReference>
<keyword evidence="4 12" id="KW-0894">Sodium channel</keyword>
<protein>
    <submittedName>
        <fullName evidence="14">Uncharacterized protein</fullName>
    </submittedName>
</protein>
<keyword evidence="9 13" id="KW-0472">Membrane</keyword>
<evidence type="ECO:0000256" key="12">
    <source>
        <dbReference type="RuleBase" id="RU000679"/>
    </source>
</evidence>
<evidence type="ECO:0000256" key="2">
    <source>
        <dbReference type="ARBA" id="ARBA00007193"/>
    </source>
</evidence>
<comment type="similarity">
    <text evidence="2 12">Belongs to the amiloride-sensitive sodium channel (TC 1.A.6) family.</text>
</comment>
<proteinExistence type="inferred from homology"/>
<name>T1IJW9_STRMM</name>
<keyword evidence="15" id="KW-1185">Reference proteome</keyword>
<evidence type="ECO:0000256" key="3">
    <source>
        <dbReference type="ARBA" id="ARBA00022448"/>
    </source>
</evidence>
<accession>T1IJW9</accession>
<feature type="transmembrane region" description="Helical" evidence="13">
    <location>
        <begin position="50"/>
        <end position="68"/>
    </location>
</feature>
<evidence type="ECO:0000256" key="6">
    <source>
        <dbReference type="ARBA" id="ARBA00022989"/>
    </source>
</evidence>
<dbReference type="PhylomeDB" id="T1IJW9"/>
<dbReference type="AlphaFoldDB" id="T1IJW9"/>
<dbReference type="GO" id="GO:0016020">
    <property type="term" value="C:membrane"/>
    <property type="evidence" value="ECO:0007669"/>
    <property type="project" value="UniProtKB-SubCell"/>
</dbReference>
<evidence type="ECO:0000256" key="5">
    <source>
        <dbReference type="ARBA" id="ARBA00022692"/>
    </source>
</evidence>
<dbReference type="EnsemblMetazoa" id="SMAR001196-RA">
    <property type="protein sequence ID" value="SMAR001196-PA"/>
    <property type="gene ID" value="SMAR001196"/>
</dbReference>
<dbReference type="HOGENOM" id="CLU_1463090_0_0_1"/>
<dbReference type="Pfam" id="PF00858">
    <property type="entry name" value="ASC"/>
    <property type="match status" value="1"/>
</dbReference>
<evidence type="ECO:0000256" key="11">
    <source>
        <dbReference type="ARBA" id="ARBA00023303"/>
    </source>
</evidence>
<evidence type="ECO:0000256" key="13">
    <source>
        <dbReference type="SAM" id="Phobius"/>
    </source>
</evidence>
<evidence type="ECO:0000256" key="10">
    <source>
        <dbReference type="ARBA" id="ARBA00023201"/>
    </source>
</evidence>
<keyword evidence="6 13" id="KW-1133">Transmembrane helix</keyword>
<keyword evidence="3 12" id="KW-0813">Transport</keyword>
<evidence type="ECO:0000313" key="15">
    <source>
        <dbReference type="Proteomes" id="UP000014500"/>
    </source>
</evidence>
<evidence type="ECO:0000256" key="7">
    <source>
        <dbReference type="ARBA" id="ARBA00023053"/>
    </source>
</evidence>
<comment type="subcellular location">
    <subcellularLocation>
        <location evidence="1">Membrane</location>
        <topology evidence="1">Multi-pass membrane protein</topology>
    </subcellularLocation>
</comment>
<evidence type="ECO:0000256" key="4">
    <source>
        <dbReference type="ARBA" id="ARBA00022461"/>
    </source>
</evidence>
<reference evidence="14" key="2">
    <citation type="submission" date="2015-02" db="UniProtKB">
        <authorList>
            <consortium name="EnsemblMetazoa"/>
        </authorList>
    </citation>
    <scope>IDENTIFICATION</scope>
</reference>
<keyword evidence="10 12" id="KW-0739">Sodium transport</keyword>
<evidence type="ECO:0000256" key="9">
    <source>
        <dbReference type="ARBA" id="ARBA00023136"/>
    </source>
</evidence>
<keyword evidence="7" id="KW-0915">Sodium</keyword>